<feature type="region of interest" description="Disordered" evidence="1">
    <location>
        <begin position="170"/>
        <end position="269"/>
    </location>
</feature>
<dbReference type="Proteomes" id="UP000823405">
    <property type="component" value="Unassembled WGS sequence"/>
</dbReference>
<evidence type="ECO:0000313" key="4">
    <source>
        <dbReference type="Proteomes" id="UP000823405"/>
    </source>
</evidence>
<feature type="region of interest" description="Disordered" evidence="1">
    <location>
        <begin position="785"/>
        <end position="884"/>
    </location>
</feature>
<keyword evidence="4" id="KW-1185">Reference proteome</keyword>
<dbReference type="EMBL" id="JAAAIN010001496">
    <property type="protein sequence ID" value="KAG0302578.1"/>
    <property type="molecule type" value="Genomic_DNA"/>
</dbReference>
<organism evidence="3 4">
    <name type="scientific">Linnemannia gamsii</name>
    <dbReference type="NCBI Taxonomy" id="64522"/>
    <lineage>
        <taxon>Eukaryota</taxon>
        <taxon>Fungi</taxon>
        <taxon>Fungi incertae sedis</taxon>
        <taxon>Mucoromycota</taxon>
        <taxon>Mortierellomycotina</taxon>
        <taxon>Mortierellomycetes</taxon>
        <taxon>Mortierellales</taxon>
        <taxon>Mortierellaceae</taxon>
        <taxon>Linnemannia</taxon>
    </lineage>
</organism>
<feature type="signal peptide" evidence="2">
    <location>
        <begin position="1"/>
        <end position="25"/>
    </location>
</feature>
<proteinExistence type="predicted"/>
<name>A0A9P6QUY2_9FUNG</name>
<reference evidence="3" key="1">
    <citation type="journal article" date="2020" name="Fungal Divers.">
        <title>Resolving the Mortierellaceae phylogeny through synthesis of multi-gene phylogenetics and phylogenomics.</title>
        <authorList>
            <person name="Vandepol N."/>
            <person name="Liber J."/>
            <person name="Desiro A."/>
            <person name="Na H."/>
            <person name="Kennedy M."/>
            <person name="Barry K."/>
            <person name="Grigoriev I.V."/>
            <person name="Miller A.N."/>
            <person name="O'Donnell K."/>
            <person name="Stajich J.E."/>
            <person name="Bonito G."/>
        </authorList>
    </citation>
    <scope>NUCLEOTIDE SEQUENCE</scope>
    <source>
        <strain evidence="3">NVP60</strain>
    </source>
</reference>
<evidence type="ECO:0000313" key="3">
    <source>
        <dbReference type="EMBL" id="KAG0302578.1"/>
    </source>
</evidence>
<comment type="caution">
    <text evidence="3">The sequence shown here is derived from an EMBL/GenBank/DDBJ whole genome shotgun (WGS) entry which is preliminary data.</text>
</comment>
<feature type="chain" id="PRO_5040178281" evidence="2">
    <location>
        <begin position="26"/>
        <end position="1158"/>
    </location>
</feature>
<feature type="compositionally biased region" description="Acidic residues" evidence="1">
    <location>
        <begin position="174"/>
        <end position="208"/>
    </location>
</feature>
<dbReference type="AlphaFoldDB" id="A0A9P6QUY2"/>
<feature type="compositionally biased region" description="Basic residues" evidence="1">
    <location>
        <begin position="225"/>
        <end position="265"/>
    </location>
</feature>
<evidence type="ECO:0000256" key="1">
    <source>
        <dbReference type="SAM" id="MobiDB-lite"/>
    </source>
</evidence>
<feature type="compositionally biased region" description="Basic residues" evidence="1">
    <location>
        <begin position="53"/>
        <end position="71"/>
    </location>
</feature>
<accession>A0A9P6QUY2</accession>
<feature type="region of interest" description="Disordered" evidence="1">
    <location>
        <begin position="28"/>
        <end position="80"/>
    </location>
</feature>
<protein>
    <submittedName>
        <fullName evidence="3">Uncharacterized protein</fullName>
    </submittedName>
</protein>
<gene>
    <name evidence="3" type="ORF">BGZ97_002274</name>
</gene>
<evidence type="ECO:0000256" key="2">
    <source>
        <dbReference type="SAM" id="SignalP"/>
    </source>
</evidence>
<keyword evidence="2" id="KW-0732">Signal</keyword>
<dbReference type="OrthoDB" id="2447580at2759"/>
<sequence>MKLPVPKIAILALATCVGLIHKAESAANKEAAQKPMDVNRAEKSSGFETANTHHGHHGHHHHNHCDHHHKKPEPEPEPESEFCEQIDLICDRVVIDSITCPSVPRSTPLLMESVVPNGFEAANNDKKKKCKSITSQRFVNMAFPCYNTPQECASGPNPGDIIIDPFLIASQGDDTNDDTEEADVTDELDVAGEDDDEDDIIEDDDGETPDGAQSLQKRNNDCKHHDRHQNKKHDHKNHQHHHRKKHGHKKIIHQKHHNKGGKQGGHKKDQHPWLGLCTSSGEFCGHGLFGCDFVWSGVYICSHVGAVPEFRGICSDGCEHGGCTGGPDPLVTTDGPVTIITREPTTATTTITTEPEDKILTTTPTVTSVTTTATSTGTTTNTPPPDKCLCPANTAYCGVSLSALPGCKNVYADVIYDCTGGVDSEATELKGCSGTTKCIQYDTGAECVEESTNTCKCTEVGTFCGTSFDATLCKDLLTTGGTNTVYTCKKVGDAPEVTQACPARQLCLTKGNTAECGSSTCDCTGTKNLCSSEFKETCNLVANSIYSCSISGEPELVSTCEDNEQCVSLTEGAVCASNECKCPKIGTVCGVSFPSTCNLTATALYDCKEVDGKPEITEDCAPGKCVTASVASTADEAEEGMMDFQEMTGDAGDADRCILPCTCTSTEDVCGSRFAEDCKLNPNALHSCSGVGEAPEETEVCESGSCLVNPGADECASIEDPCICSEKGSFCGRTFASECEFDPERIYVCAADSGTPMPFTNCTTGCDGTPLAVCNTETINKLIKTTSTTNGTPTTTTTDGTVTTTQSSTTQTTRETAALIGPTSTTTTTESATTTTTKGPTTGTSTSTPPIDTTTTTTAGPTSETTTTTTDEVSSTTTTTGTEATMATTTTTTTTATTASTTASITTIRAEATAAITTTTTTTTTATTTTTTTALTPTTPVSLCDTVVNTFKGVIDTAFDTITGFIPMIPEPIKSLISPVIGTLEDFKTIVYDALKDAGTVASTAASALSQLIAIAMTFKTSITNLIPGVGGLVDLVLDVLSKVASSAQDVATCLGAPKNCNGLLVILGYILKAALPLIKSQVAGLGSLVSGLLSGVIATLESTIDKMISGASDAASSLKGVVDTIAGLASFLPAEVKLPLDILKAILDTVDQCNKGL</sequence>